<dbReference type="STRING" id="39946.A2XFJ5"/>
<feature type="region of interest" description="Disordered" evidence="1">
    <location>
        <begin position="152"/>
        <end position="214"/>
    </location>
</feature>
<feature type="domain" description="Myb/SANT-like DNA-binding" evidence="2">
    <location>
        <begin position="19"/>
        <end position="105"/>
    </location>
</feature>
<dbReference type="HOGENOM" id="CLU_1167509_0_0_1"/>
<reference evidence="3 4" key="1">
    <citation type="journal article" date="2005" name="PLoS Biol.">
        <title>The genomes of Oryza sativa: a history of duplications.</title>
        <authorList>
            <person name="Yu J."/>
            <person name="Wang J."/>
            <person name="Lin W."/>
            <person name="Li S."/>
            <person name="Li H."/>
            <person name="Zhou J."/>
            <person name="Ni P."/>
            <person name="Dong W."/>
            <person name="Hu S."/>
            <person name="Zeng C."/>
            <person name="Zhang J."/>
            <person name="Zhang Y."/>
            <person name="Li R."/>
            <person name="Xu Z."/>
            <person name="Li S."/>
            <person name="Li X."/>
            <person name="Zheng H."/>
            <person name="Cong L."/>
            <person name="Lin L."/>
            <person name="Yin J."/>
            <person name="Geng J."/>
            <person name="Li G."/>
            <person name="Shi J."/>
            <person name="Liu J."/>
            <person name="Lv H."/>
            <person name="Li J."/>
            <person name="Wang J."/>
            <person name="Deng Y."/>
            <person name="Ran L."/>
            <person name="Shi X."/>
            <person name="Wang X."/>
            <person name="Wu Q."/>
            <person name="Li C."/>
            <person name="Ren X."/>
            <person name="Wang J."/>
            <person name="Wang X."/>
            <person name="Li D."/>
            <person name="Liu D."/>
            <person name="Zhang X."/>
            <person name="Ji Z."/>
            <person name="Zhao W."/>
            <person name="Sun Y."/>
            <person name="Zhang Z."/>
            <person name="Bao J."/>
            <person name="Han Y."/>
            <person name="Dong L."/>
            <person name="Ji J."/>
            <person name="Chen P."/>
            <person name="Wu S."/>
            <person name="Liu J."/>
            <person name="Xiao Y."/>
            <person name="Bu D."/>
            <person name="Tan J."/>
            <person name="Yang L."/>
            <person name="Ye C."/>
            <person name="Zhang J."/>
            <person name="Xu J."/>
            <person name="Zhou Y."/>
            <person name="Yu Y."/>
            <person name="Zhang B."/>
            <person name="Zhuang S."/>
            <person name="Wei H."/>
            <person name="Liu B."/>
            <person name="Lei M."/>
            <person name="Yu H."/>
            <person name="Li Y."/>
            <person name="Xu H."/>
            <person name="Wei S."/>
            <person name="He X."/>
            <person name="Fang L."/>
            <person name="Zhang Z."/>
            <person name="Zhang Y."/>
            <person name="Huang X."/>
            <person name="Su Z."/>
            <person name="Tong W."/>
            <person name="Li J."/>
            <person name="Tong Z."/>
            <person name="Li S."/>
            <person name="Ye J."/>
            <person name="Wang L."/>
            <person name="Fang L."/>
            <person name="Lei T."/>
            <person name="Chen C."/>
            <person name="Chen H."/>
            <person name="Xu Z."/>
            <person name="Li H."/>
            <person name="Huang H."/>
            <person name="Zhang F."/>
            <person name="Xu H."/>
            <person name="Li N."/>
            <person name="Zhao C."/>
            <person name="Li S."/>
            <person name="Dong L."/>
            <person name="Huang Y."/>
            <person name="Li L."/>
            <person name="Xi Y."/>
            <person name="Qi Q."/>
            <person name="Li W."/>
            <person name="Zhang B."/>
            <person name="Hu W."/>
            <person name="Zhang Y."/>
            <person name="Tian X."/>
            <person name="Jiao Y."/>
            <person name="Liang X."/>
            <person name="Jin J."/>
            <person name="Gao L."/>
            <person name="Zheng W."/>
            <person name="Hao B."/>
            <person name="Liu S."/>
            <person name="Wang W."/>
            <person name="Yuan L."/>
            <person name="Cao M."/>
            <person name="McDermott J."/>
            <person name="Samudrala R."/>
            <person name="Wang J."/>
            <person name="Wong G.K."/>
            <person name="Yang H."/>
        </authorList>
    </citation>
    <scope>NUCLEOTIDE SEQUENCE [LARGE SCALE GENOMIC DNA]</scope>
    <source>
        <strain evidence="4">cv. 93-11</strain>
    </source>
</reference>
<feature type="region of interest" description="Disordered" evidence="1">
    <location>
        <begin position="1"/>
        <end position="21"/>
    </location>
</feature>
<protein>
    <recommendedName>
        <fullName evidence="2">Myb/SANT-like DNA-binding domain-containing protein</fullName>
    </recommendedName>
</protein>
<dbReference type="PANTHER" id="PTHR31307:SF46">
    <property type="entry name" value="MYB_SANT-LIKE DNA-BINDING DOMAIN-CONTAINING PROTEIN"/>
    <property type="match status" value="1"/>
</dbReference>
<sequence>MSSSKPSPQQQQQQRANEWWSDGETAALIDAWDPLHVARSRGPLPAKDWRAAASAVNARRAAAGRRHNRTRARCRARVQTLKERYKRELAKPPPSGWRHFSRLQEFLLSGPPPGFPPKTMPPASVKKEEEECQDEAVGGGGGSGGLLGRWGCPDEAEERGRGVVPGGGGGDEAGRGVRARGVGEAGSGGEGGDGDGEGHAGSRQAEGGEAGHLNTYGMDVVARAMLSMITERRRRTQY</sequence>
<dbReference type="Gramene" id="BGIOSGA012408-TA">
    <property type="protein sequence ID" value="BGIOSGA012408-PA"/>
    <property type="gene ID" value="BGIOSGA012408"/>
</dbReference>
<evidence type="ECO:0000313" key="3">
    <source>
        <dbReference type="EMBL" id="EAY89605.1"/>
    </source>
</evidence>
<name>A2XFJ5_ORYSI</name>
<gene>
    <name evidence="3" type="ORF">OsI_11133</name>
</gene>
<accession>A2XFJ5</accession>
<dbReference type="InterPro" id="IPR044822">
    <property type="entry name" value="Myb_DNA-bind_4"/>
</dbReference>
<dbReference type="Proteomes" id="UP000007015">
    <property type="component" value="Chromosome 3"/>
</dbReference>
<dbReference type="Pfam" id="PF13837">
    <property type="entry name" value="Myb_DNA-bind_4"/>
    <property type="match status" value="1"/>
</dbReference>
<keyword evidence="4" id="KW-1185">Reference proteome</keyword>
<dbReference type="AlphaFoldDB" id="A2XFJ5"/>
<organism evidence="3 4">
    <name type="scientific">Oryza sativa subsp. indica</name>
    <name type="common">Rice</name>
    <dbReference type="NCBI Taxonomy" id="39946"/>
    <lineage>
        <taxon>Eukaryota</taxon>
        <taxon>Viridiplantae</taxon>
        <taxon>Streptophyta</taxon>
        <taxon>Embryophyta</taxon>
        <taxon>Tracheophyta</taxon>
        <taxon>Spermatophyta</taxon>
        <taxon>Magnoliopsida</taxon>
        <taxon>Liliopsida</taxon>
        <taxon>Poales</taxon>
        <taxon>Poaceae</taxon>
        <taxon>BOP clade</taxon>
        <taxon>Oryzoideae</taxon>
        <taxon>Oryzeae</taxon>
        <taxon>Oryzinae</taxon>
        <taxon>Oryza</taxon>
        <taxon>Oryza sativa</taxon>
    </lineage>
</organism>
<evidence type="ECO:0000259" key="2">
    <source>
        <dbReference type="Pfam" id="PF13837"/>
    </source>
</evidence>
<dbReference type="EMBL" id="CM000128">
    <property type="protein sequence ID" value="EAY89605.1"/>
    <property type="molecule type" value="Genomic_DNA"/>
</dbReference>
<dbReference type="InterPro" id="IPR044823">
    <property type="entry name" value="ASIL1/2-like"/>
</dbReference>
<evidence type="ECO:0000256" key="1">
    <source>
        <dbReference type="SAM" id="MobiDB-lite"/>
    </source>
</evidence>
<dbReference type="GO" id="GO:0005634">
    <property type="term" value="C:nucleus"/>
    <property type="evidence" value="ECO:0007669"/>
    <property type="project" value="TreeGrafter"/>
</dbReference>
<dbReference type="GO" id="GO:0000976">
    <property type="term" value="F:transcription cis-regulatory region binding"/>
    <property type="evidence" value="ECO:0007669"/>
    <property type="project" value="TreeGrafter"/>
</dbReference>
<feature type="compositionally biased region" description="Low complexity" evidence="1">
    <location>
        <begin position="1"/>
        <end position="14"/>
    </location>
</feature>
<evidence type="ECO:0000313" key="4">
    <source>
        <dbReference type="Proteomes" id="UP000007015"/>
    </source>
</evidence>
<dbReference type="PANTHER" id="PTHR31307">
    <property type="entry name" value="TRIHELIX TRANSCRIPTION FACTOR ASIL2"/>
    <property type="match status" value="1"/>
</dbReference>
<proteinExistence type="predicted"/>